<dbReference type="Proteomes" id="UP001430700">
    <property type="component" value="Unassembled WGS sequence"/>
</dbReference>
<gene>
    <name evidence="4" type="ORF">LNQ34_12395</name>
</gene>
<dbReference type="Pfam" id="PF01596">
    <property type="entry name" value="Methyltransf_3"/>
    <property type="match status" value="1"/>
</dbReference>
<evidence type="ECO:0000256" key="2">
    <source>
        <dbReference type="ARBA" id="ARBA00022679"/>
    </source>
</evidence>
<organism evidence="4 5">
    <name type="scientific">Flavobacterium lipolyticum</name>
    <dbReference type="NCBI Taxonomy" id="2893754"/>
    <lineage>
        <taxon>Bacteria</taxon>
        <taxon>Pseudomonadati</taxon>
        <taxon>Bacteroidota</taxon>
        <taxon>Flavobacteriia</taxon>
        <taxon>Flavobacteriales</taxon>
        <taxon>Flavobacteriaceae</taxon>
        <taxon>Flavobacterium</taxon>
    </lineage>
</organism>
<keyword evidence="1" id="KW-0489">Methyltransferase</keyword>
<sequence length="72" mass="8347">MASKKGLVTFYQYKYTLPNYYEIMVPKMNKGGIILSDHVLWNGKTLELVHPNDVTAKVFLGCFEEDSKVLRY</sequence>
<proteinExistence type="predicted"/>
<evidence type="ECO:0000313" key="4">
    <source>
        <dbReference type="EMBL" id="MCC9018573.1"/>
    </source>
</evidence>
<name>A0ABS8M180_9FLAO</name>
<accession>A0ABS8M180</accession>
<dbReference type="InterPro" id="IPR002935">
    <property type="entry name" value="SAM_O-MeTrfase"/>
</dbReference>
<comment type="caution">
    <text evidence="4">The sequence shown here is derived from an EMBL/GenBank/DDBJ whole genome shotgun (WGS) entry which is preliminary data.</text>
</comment>
<protein>
    <submittedName>
        <fullName evidence="4">Uncharacterized protein</fullName>
    </submittedName>
</protein>
<keyword evidence="2" id="KW-0808">Transferase</keyword>
<evidence type="ECO:0000256" key="3">
    <source>
        <dbReference type="ARBA" id="ARBA00022691"/>
    </source>
</evidence>
<reference evidence="4" key="1">
    <citation type="submission" date="2021-11" db="EMBL/GenBank/DDBJ databases">
        <title>Description of novel Flavobacterium species.</title>
        <authorList>
            <person name="Saticioglu I.B."/>
            <person name="Ay H."/>
            <person name="Altun S."/>
            <person name="Duman M."/>
        </authorList>
    </citation>
    <scope>NUCLEOTIDE SEQUENCE</scope>
    <source>
        <strain evidence="4">F-126</strain>
    </source>
</reference>
<dbReference type="EMBL" id="JAJJMN010000001">
    <property type="protein sequence ID" value="MCC9018573.1"/>
    <property type="molecule type" value="Genomic_DNA"/>
</dbReference>
<evidence type="ECO:0000256" key="1">
    <source>
        <dbReference type="ARBA" id="ARBA00022603"/>
    </source>
</evidence>
<keyword evidence="5" id="KW-1185">Reference proteome</keyword>
<keyword evidence="3" id="KW-0949">S-adenosyl-L-methionine</keyword>
<dbReference type="RefSeq" id="WP_229999970.1">
    <property type="nucleotide sequence ID" value="NZ_JAJJMN010000001.1"/>
</dbReference>
<evidence type="ECO:0000313" key="5">
    <source>
        <dbReference type="Proteomes" id="UP001430700"/>
    </source>
</evidence>